<organism evidence="4 5">
    <name type="scientific">Botrimarina colliarenosi</name>
    <dbReference type="NCBI Taxonomy" id="2528001"/>
    <lineage>
        <taxon>Bacteria</taxon>
        <taxon>Pseudomonadati</taxon>
        <taxon>Planctomycetota</taxon>
        <taxon>Planctomycetia</taxon>
        <taxon>Pirellulales</taxon>
        <taxon>Lacipirellulaceae</taxon>
        <taxon>Botrimarina</taxon>
    </lineage>
</organism>
<evidence type="ECO:0000256" key="1">
    <source>
        <dbReference type="ARBA" id="ARBA00022553"/>
    </source>
</evidence>
<keyword evidence="1 2" id="KW-0597">Phosphoprotein</keyword>
<gene>
    <name evidence="4" type="primary">ntrC_1</name>
    <name evidence="4" type="ORF">Pla108_04520</name>
</gene>
<protein>
    <submittedName>
        <fullName evidence="4">Nitrogen assimilation regulatory protein</fullName>
    </submittedName>
</protein>
<comment type="caution">
    <text evidence="4">The sequence shown here is derived from an EMBL/GenBank/DDBJ whole genome shotgun (WGS) entry which is preliminary data.</text>
</comment>
<evidence type="ECO:0000313" key="4">
    <source>
        <dbReference type="EMBL" id="TWT99512.1"/>
    </source>
</evidence>
<dbReference type="PANTHER" id="PTHR44591">
    <property type="entry name" value="STRESS RESPONSE REGULATOR PROTEIN 1"/>
    <property type="match status" value="1"/>
</dbReference>
<dbReference type="InterPro" id="IPR011006">
    <property type="entry name" value="CheY-like_superfamily"/>
</dbReference>
<dbReference type="Proteomes" id="UP000317421">
    <property type="component" value="Unassembled WGS sequence"/>
</dbReference>
<dbReference type="InterPro" id="IPR001789">
    <property type="entry name" value="Sig_transdc_resp-reg_receiver"/>
</dbReference>
<dbReference type="Gene3D" id="3.40.50.2300">
    <property type="match status" value="1"/>
</dbReference>
<keyword evidence="5" id="KW-1185">Reference proteome</keyword>
<feature type="modified residue" description="4-aspartylphosphate" evidence="2">
    <location>
        <position position="56"/>
    </location>
</feature>
<feature type="domain" description="Response regulatory" evidence="3">
    <location>
        <begin position="7"/>
        <end position="121"/>
    </location>
</feature>
<dbReference type="AlphaFoldDB" id="A0A5C6AHI6"/>
<dbReference type="EMBL" id="SJPR01000001">
    <property type="protein sequence ID" value="TWT99512.1"/>
    <property type="molecule type" value="Genomic_DNA"/>
</dbReference>
<accession>A0A5C6AHI6</accession>
<reference evidence="4 5" key="1">
    <citation type="submission" date="2019-02" db="EMBL/GenBank/DDBJ databases">
        <title>Deep-cultivation of Planctomycetes and their phenomic and genomic characterization uncovers novel biology.</title>
        <authorList>
            <person name="Wiegand S."/>
            <person name="Jogler M."/>
            <person name="Boedeker C."/>
            <person name="Pinto D."/>
            <person name="Vollmers J."/>
            <person name="Rivas-Marin E."/>
            <person name="Kohn T."/>
            <person name="Peeters S.H."/>
            <person name="Heuer A."/>
            <person name="Rast P."/>
            <person name="Oberbeckmann S."/>
            <person name="Bunk B."/>
            <person name="Jeske O."/>
            <person name="Meyerdierks A."/>
            <person name="Storesund J.E."/>
            <person name="Kallscheuer N."/>
            <person name="Luecker S."/>
            <person name="Lage O.M."/>
            <person name="Pohl T."/>
            <person name="Merkel B.J."/>
            <person name="Hornburger P."/>
            <person name="Mueller R.-W."/>
            <person name="Bruemmer F."/>
            <person name="Labrenz M."/>
            <person name="Spormann A.M."/>
            <person name="Op Den Camp H."/>
            <person name="Overmann J."/>
            <person name="Amann R."/>
            <person name="Jetten M.S.M."/>
            <person name="Mascher T."/>
            <person name="Medema M.H."/>
            <person name="Devos D.P."/>
            <person name="Kaster A.-K."/>
            <person name="Ovreas L."/>
            <person name="Rohde M."/>
            <person name="Galperin M.Y."/>
            <person name="Jogler C."/>
        </authorList>
    </citation>
    <scope>NUCLEOTIDE SEQUENCE [LARGE SCALE GENOMIC DNA]</scope>
    <source>
        <strain evidence="4 5">Pla108</strain>
    </source>
</reference>
<dbReference type="PANTHER" id="PTHR44591:SF3">
    <property type="entry name" value="RESPONSE REGULATORY DOMAIN-CONTAINING PROTEIN"/>
    <property type="match status" value="1"/>
</dbReference>
<dbReference type="PROSITE" id="PS50110">
    <property type="entry name" value="RESPONSE_REGULATORY"/>
    <property type="match status" value="1"/>
</dbReference>
<sequence length="303" mass="33827">MIQNNNQLLIVDDEPQVRDLTRRALTGYGFECDVACDGEDAIRKASQKSYDAVLTDLRMPLKHGHSLCLDLLEMPASPSILVLTALYDPRLVRDLIGRGVHDVVAKPVNYDILALKVQAMVEHRQLKQRVLSKAPPKKNVAKKINLLHQIETSLVELTELAGERLDKAFDSPGELTDPPKSIREFIRRLAESEVLDNEKPVPTVLPGHDLRGSDRVTCYTTVIAAPVNRHWELTGEPFKLALRDLSEGGARLIHTRATNAPYLALCWNATQLPAKQIRVVCQIRRCKPCGPFYDLGGEFAMAD</sequence>
<dbReference type="Pfam" id="PF00072">
    <property type="entry name" value="Response_reg"/>
    <property type="match status" value="1"/>
</dbReference>
<dbReference type="SUPFAM" id="SSF52172">
    <property type="entry name" value="CheY-like"/>
    <property type="match status" value="1"/>
</dbReference>
<dbReference type="RefSeq" id="WP_146442354.1">
    <property type="nucleotide sequence ID" value="NZ_SJPR01000001.1"/>
</dbReference>
<dbReference type="CDD" id="cd00156">
    <property type="entry name" value="REC"/>
    <property type="match status" value="1"/>
</dbReference>
<dbReference type="SMART" id="SM00448">
    <property type="entry name" value="REC"/>
    <property type="match status" value="1"/>
</dbReference>
<name>A0A5C6AHI6_9BACT</name>
<evidence type="ECO:0000313" key="5">
    <source>
        <dbReference type="Proteomes" id="UP000317421"/>
    </source>
</evidence>
<dbReference type="OrthoDB" id="220475at2"/>
<evidence type="ECO:0000259" key="3">
    <source>
        <dbReference type="PROSITE" id="PS50110"/>
    </source>
</evidence>
<dbReference type="GO" id="GO:0000160">
    <property type="term" value="P:phosphorelay signal transduction system"/>
    <property type="evidence" value="ECO:0007669"/>
    <property type="project" value="InterPro"/>
</dbReference>
<evidence type="ECO:0000256" key="2">
    <source>
        <dbReference type="PROSITE-ProRule" id="PRU00169"/>
    </source>
</evidence>
<dbReference type="InterPro" id="IPR050595">
    <property type="entry name" value="Bact_response_regulator"/>
</dbReference>
<proteinExistence type="predicted"/>